<dbReference type="PANTHER" id="PTHR32401:SF50">
    <property type="entry name" value="OS07G0133000 PROTEIN"/>
    <property type="match status" value="1"/>
</dbReference>
<evidence type="ECO:0000256" key="16">
    <source>
        <dbReference type="ARBA" id="ARBA00023136"/>
    </source>
</evidence>
<keyword evidence="17" id="KW-0675">Receptor</keyword>
<keyword evidence="13" id="KW-0418">Kinase</keyword>
<feature type="transmembrane region" description="Helical" evidence="19">
    <location>
        <begin position="573"/>
        <end position="595"/>
    </location>
</feature>
<dbReference type="EMBL" id="JAINDJ010000003">
    <property type="protein sequence ID" value="KAG9454592.1"/>
    <property type="molecule type" value="Genomic_DNA"/>
</dbReference>
<evidence type="ECO:0000256" key="13">
    <source>
        <dbReference type="ARBA" id="ARBA00022777"/>
    </source>
</evidence>
<feature type="transmembrane region" description="Helical" evidence="19">
    <location>
        <begin position="622"/>
        <end position="644"/>
    </location>
</feature>
<evidence type="ECO:0000256" key="1">
    <source>
        <dbReference type="ARBA" id="ARBA00004251"/>
    </source>
</evidence>
<evidence type="ECO:0000256" key="2">
    <source>
        <dbReference type="ARBA" id="ARBA00007606"/>
    </source>
</evidence>
<keyword evidence="23" id="KW-1185">Reference proteome</keyword>
<comment type="caution">
    <text evidence="22">The sequence shown here is derived from an EMBL/GenBank/DDBJ whole genome shotgun (WGS) entry which is preliminary data.</text>
</comment>
<accession>A0AAV7F490</accession>
<evidence type="ECO:0000256" key="5">
    <source>
        <dbReference type="ARBA" id="ARBA00012513"/>
    </source>
</evidence>
<dbReference type="PANTHER" id="PTHR32401">
    <property type="entry name" value="CONCANAVALIN A-LIKE LECTIN FAMILY PROTEIN"/>
    <property type="match status" value="1"/>
</dbReference>
<evidence type="ECO:0000256" key="10">
    <source>
        <dbReference type="ARBA" id="ARBA00022729"/>
    </source>
</evidence>
<evidence type="ECO:0000259" key="21">
    <source>
        <dbReference type="PROSITE" id="PS50011"/>
    </source>
</evidence>
<keyword evidence="8" id="KW-0808">Transferase</keyword>
<dbReference type="GO" id="GO:0005524">
    <property type="term" value="F:ATP binding"/>
    <property type="evidence" value="ECO:0007669"/>
    <property type="project" value="UniProtKB-KW"/>
</dbReference>
<evidence type="ECO:0000256" key="6">
    <source>
        <dbReference type="ARBA" id="ARBA00022475"/>
    </source>
</evidence>
<dbReference type="Gene3D" id="1.10.510.10">
    <property type="entry name" value="Transferase(Phosphotransferase) domain 1"/>
    <property type="match status" value="1"/>
</dbReference>
<feature type="signal peptide" evidence="20">
    <location>
        <begin position="1"/>
        <end position="24"/>
    </location>
</feature>
<dbReference type="GO" id="GO:0004674">
    <property type="term" value="F:protein serine/threonine kinase activity"/>
    <property type="evidence" value="ECO:0007669"/>
    <property type="project" value="UniProtKB-KW"/>
</dbReference>
<dbReference type="EC" id="2.7.11.1" evidence="5"/>
<evidence type="ECO:0000256" key="19">
    <source>
        <dbReference type="SAM" id="Phobius"/>
    </source>
</evidence>
<dbReference type="GO" id="GO:0030246">
    <property type="term" value="F:carbohydrate binding"/>
    <property type="evidence" value="ECO:0007669"/>
    <property type="project" value="UniProtKB-KW"/>
</dbReference>
<dbReference type="GO" id="GO:0002229">
    <property type="term" value="P:defense response to oomycetes"/>
    <property type="evidence" value="ECO:0007669"/>
    <property type="project" value="UniProtKB-ARBA"/>
</dbReference>
<organism evidence="22 23">
    <name type="scientific">Aristolochia fimbriata</name>
    <name type="common">White veined hardy Dutchman's pipe vine</name>
    <dbReference type="NCBI Taxonomy" id="158543"/>
    <lineage>
        <taxon>Eukaryota</taxon>
        <taxon>Viridiplantae</taxon>
        <taxon>Streptophyta</taxon>
        <taxon>Embryophyta</taxon>
        <taxon>Tracheophyta</taxon>
        <taxon>Spermatophyta</taxon>
        <taxon>Magnoliopsida</taxon>
        <taxon>Magnoliidae</taxon>
        <taxon>Piperales</taxon>
        <taxon>Aristolochiaceae</taxon>
        <taxon>Aristolochia</taxon>
    </lineage>
</organism>
<gene>
    <name evidence="22" type="ORF">H6P81_007496</name>
</gene>
<evidence type="ECO:0000256" key="12">
    <source>
        <dbReference type="ARBA" id="ARBA00022741"/>
    </source>
</evidence>
<keyword evidence="14" id="KW-0067">ATP-binding</keyword>
<evidence type="ECO:0000256" key="17">
    <source>
        <dbReference type="ARBA" id="ARBA00023170"/>
    </source>
</evidence>
<keyword evidence="12" id="KW-0547">Nucleotide-binding</keyword>
<dbReference type="Gene3D" id="2.60.120.200">
    <property type="match status" value="2"/>
</dbReference>
<dbReference type="FunFam" id="2.60.120.200:FF:000112">
    <property type="entry name" value="L-type lectin-domain containing receptor kinase V.9"/>
    <property type="match status" value="1"/>
</dbReference>
<evidence type="ECO:0000256" key="9">
    <source>
        <dbReference type="ARBA" id="ARBA00022692"/>
    </source>
</evidence>
<dbReference type="InterPro" id="IPR001220">
    <property type="entry name" value="Legume_lectin_dom"/>
</dbReference>
<evidence type="ECO:0000256" key="3">
    <source>
        <dbReference type="ARBA" id="ARBA00008536"/>
    </source>
</evidence>
<keyword evidence="9 19" id="KW-0812">Transmembrane</keyword>
<evidence type="ECO:0000313" key="22">
    <source>
        <dbReference type="EMBL" id="KAG9454592.1"/>
    </source>
</evidence>
<keyword evidence="11" id="KW-0430">Lectin</keyword>
<keyword evidence="16 19" id="KW-0472">Membrane</keyword>
<dbReference type="SUPFAM" id="SSF56112">
    <property type="entry name" value="Protein kinase-like (PK-like)"/>
    <property type="match status" value="1"/>
</dbReference>
<comment type="similarity">
    <text evidence="4">In the C-terminal section; belongs to the protein kinase superfamily. Ser/Thr protein kinase family.</text>
</comment>
<dbReference type="PROSITE" id="PS50011">
    <property type="entry name" value="PROTEIN_KINASE_DOM"/>
    <property type="match status" value="1"/>
</dbReference>
<keyword evidence="15 19" id="KW-1133">Transmembrane helix</keyword>
<feature type="chain" id="PRO_5043989470" description="non-specific serine/threonine protein kinase" evidence="20">
    <location>
        <begin position="25"/>
        <end position="836"/>
    </location>
</feature>
<keyword evidence="10 20" id="KW-0732">Signal</keyword>
<dbReference type="GO" id="GO:0005886">
    <property type="term" value="C:plasma membrane"/>
    <property type="evidence" value="ECO:0007669"/>
    <property type="project" value="UniProtKB-SubCell"/>
</dbReference>
<dbReference type="Proteomes" id="UP000825729">
    <property type="component" value="Unassembled WGS sequence"/>
</dbReference>
<evidence type="ECO:0000256" key="14">
    <source>
        <dbReference type="ARBA" id="ARBA00022840"/>
    </source>
</evidence>
<dbReference type="AlphaFoldDB" id="A0AAV7F490"/>
<evidence type="ECO:0000256" key="4">
    <source>
        <dbReference type="ARBA" id="ARBA00010217"/>
    </source>
</evidence>
<evidence type="ECO:0000256" key="20">
    <source>
        <dbReference type="SAM" id="SignalP"/>
    </source>
</evidence>
<dbReference type="CDD" id="cd06899">
    <property type="entry name" value="lectin_legume_LecRK_Arcelin_ConA"/>
    <property type="match status" value="2"/>
</dbReference>
<protein>
    <recommendedName>
        <fullName evidence="5">non-specific serine/threonine protein kinase</fullName>
        <ecNumber evidence="5">2.7.11.1</ecNumber>
    </recommendedName>
</protein>
<evidence type="ECO:0000256" key="11">
    <source>
        <dbReference type="ARBA" id="ARBA00022734"/>
    </source>
</evidence>
<dbReference type="Pfam" id="PF00069">
    <property type="entry name" value="Pkinase"/>
    <property type="match status" value="1"/>
</dbReference>
<evidence type="ECO:0000256" key="18">
    <source>
        <dbReference type="ARBA" id="ARBA00023180"/>
    </source>
</evidence>
<sequence>MLIRRLLLLFLLLLLLQIVVVSFSQEDGLDDFVYNDGFGGSASTARNLSISEEANITGNGLLKLTPTTGLNQIGHAFYPIPLRLQSSKSSDGKSKWAVPSFSTTFVIALVPGQEGNSGNGMAFVLSPRKELAGGQPSQFLGLFNVSSNGDPSNNITAVEFDTIENTEFKDINDNHVGIDVNSLKSISSLRAGYYHDDNGGRFQNITLRDGKGLQVWVEYSGARRVLNVTIAPVKTKKPSRPLLSSAVDLTTLAYDSIYVGFSASTGTILTSHYVLGWSFKVNGEAQPLDISRLPKLPRRAKKRSKVMSCKSSPLVYDKYGMLITNCPKRNLLLMKNSVSVGNDVDFVYNGFYGSNLTLDGAAEIAGNGLLQLTNSTSQNQIGHAFFPTPLSLMRNSSDGKSITTTVSFSTTFVLAIVPKDPGLIGNGMAFVISPSKELKGSQPSQYLGLFNMSDNGDSSNNITAVEFDTITSPEFEDINDDHVGIDVNDLNSVVSVPTAYFTTSTADDDIQGAFKNLSLRGGYPLQVWVEYDGRSRTMNVTVSTVQVIRKPNVTRRLLSTSTVDLSTVNHDSLYVGFSAATGTFLTSHYVLGWSFKSNGQAARPLDIPHLPKVPRPKKKPKFIIVYGVPSLVGAFLALASNVLLDAHFNGRLGDFGLSILYDHGSDPHTTRIVGTIGYMAPELNRTGRATKATDVFSFGVFMLEVVCGRRPVDAHAQADKIVLVDWVVECFRRRGRIFEVVDDKLGRNFDTQEKEEMELVLRLGLICLNATAEERPSMERVMHFLEGVLPLPEVALDGLGLVVSPPLPLCLGGDSDQKLFMSAPPLESVSVLIIGR</sequence>
<name>A0AAV7F490_ARIFI</name>
<evidence type="ECO:0000313" key="23">
    <source>
        <dbReference type="Proteomes" id="UP000825729"/>
    </source>
</evidence>
<dbReference type="SUPFAM" id="SSF49899">
    <property type="entry name" value="Concanavalin A-like lectins/glucanases"/>
    <property type="match status" value="2"/>
</dbReference>
<evidence type="ECO:0000256" key="7">
    <source>
        <dbReference type="ARBA" id="ARBA00022527"/>
    </source>
</evidence>
<dbReference type="Pfam" id="PF00139">
    <property type="entry name" value="Lectin_legB"/>
    <property type="match status" value="2"/>
</dbReference>
<dbReference type="FunFam" id="2.60.120.200:FF:000051">
    <property type="entry name" value="L-type lectin-domain containing receptor kinase V.9"/>
    <property type="match status" value="1"/>
</dbReference>
<comment type="subcellular location">
    <subcellularLocation>
        <location evidence="1">Cell membrane</location>
        <topology evidence="1">Single-pass type I membrane protein</topology>
    </subcellularLocation>
</comment>
<evidence type="ECO:0000256" key="15">
    <source>
        <dbReference type="ARBA" id="ARBA00022989"/>
    </source>
</evidence>
<evidence type="ECO:0000256" key="8">
    <source>
        <dbReference type="ARBA" id="ARBA00022679"/>
    </source>
</evidence>
<keyword evidence="7" id="KW-0723">Serine/threonine-protein kinase</keyword>
<keyword evidence="18" id="KW-0325">Glycoprotein</keyword>
<dbReference type="InterPro" id="IPR011009">
    <property type="entry name" value="Kinase-like_dom_sf"/>
</dbReference>
<dbReference type="InterPro" id="IPR000719">
    <property type="entry name" value="Prot_kinase_dom"/>
</dbReference>
<reference evidence="22 23" key="1">
    <citation type="submission" date="2021-07" db="EMBL/GenBank/DDBJ databases">
        <title>The Aristolochia fimbriata genome: insights into angiosperm evolution, floral development and chemical biosynthesis.</title>
        <authorList>
            <person name="Jiao Y."/>
        </authorList>
    </citation>
    <scope>NUCLEOTIDE SEQUENCE [LARGE SCALE GENOMIC DNA]</scope>
    <source>
        <strain evidence="22">IBCAS-2021</strain>
        <tissue evidence="22">Leaf</tissue>
    </source>
</reference>
<keyword evidence="6" id="KW-1003">Cell membrane</keyword>
<dbReference type="InterPro" id="IPR050258">
    <property type="entry name" value="Leguminous_Lectin"/>
</dbReference>
<feature type="domain" description="Protein kinase" evidence="21">
    <location>
        <begin position="447"/>
        <end position="789"/>
    </location>
</feature>
<dbReference type="FunFam" id="1.10.510.10:FF:000240">
    <property type="entry name" value="Lectin-domain containing receptor kinase A4.3"/>
    <property type="match status" value="1"/>
</dbReference>
<dbReference type="SMART" id="SM00220">
    <property type="entry name" value="S_TKc"/>
    <property type="match status" value="1"/>
</dbReference>
<comment type="similarity">
    <text evidence="2">Belongs to the leguminous lectin family.</text>
</comment>
<dbReference type="InterPro" id="IPR013320">
    <property type="entry name" value="ConA-like_dom_sf"/>
</dbReference>
<comment type="similarity">
    <text evidence="3">In the N-terminal section; belongs to the leguminous lectin family.</text>
</comment>
<proteinExistence type="inferred from homology"/>